<keyword evidence="1" id="KW-0812">Transmembrane</keyword>
<dbReference type="PATRIC" id="fig|1423801.4.peg.1417"/>
<name>A0A0R1UW09_9LACO</name>
<gene>
    <name evidence="2" type="ORF">FD50_GL001385</name>
</gene>
<organism evidence="2 3">
    <name type="scientific">Liquorilactobacillus satsumensis DSM 16230 = JCM 12392</name>
    <dbReference type="NCBI Taxonomy" id="1423801"/>
    <lineage>
        <taxon>Bacteria</taxon>
        <taxon>Bacillati</taxon>
        <taxon>Bacillota</taxon>
        <taxon>Bacilli</taxon>
        <taxon>Lactobacillales</taxon>
        <taxon>Lactobacillaceae</taxon>
        <taxon>Liquorilactobacillus</taxon>
    </lineage>
</organism>
<dbReference type="AlphaFoldDB" id="A0A0R1UW09"/>
<dbReference type="STRING" id="1423801.FD50_GL001385"/>
<protein>
    <recommendedName>
        <fullName evidence="4">DUF1345 domain-containing protein</fullName>
    </recommendedName>
</protein>
<sequence>MEKGSFAMRKMSKRKMVRQKKNRFIFSYLFGILVGACAELVVNWEMALLVGWDAAALSLISLISFAYFSHGGAQTRKITQNERVRYPVLDFLIIIASVVSLVVVALLLTGSKGSPFEIAFCIFSVFSSWSLIHILYTVHYAELYYKDHNGEGEGGVSFNNDQLPNFWDFAYLAFTIGMTYQVSDTNFSTTAFRKTALGQALISFLFNTILIAAVINFVASLLS</sequence>
<comment type="caution">
    <text evidence="2">The sequence shown here is derived from an EMBL/GenBank/DDBJ whole genome shotgun (WGS) entry which is preliminary data.</text>
</comment>
<dbReference type="Pfam" id="PF07077">
    <property type="entry name" value="DUF1345"/>
    <property type="match status" value="1"/>
</dbReference>
<accession>A0A0R1UW09</accession>
<keyword evidence="1" id="KW-1133">Transmembrane helix</keyword>
<dbReference type="InterPro" id="IPR009781">
    <property type="entry name" value="DUF1345"/>
</dbReference>
<keyword evidence="3" id="KW-1185">Reference proteome</keyword>
<feature type="transmembrane region" description="Helical" evidence="1">
    <location>
        <begin position="48"/>
        <end position="68"/>
    </location>
</feature>
<reference evidence="2 3" key="1">
    <citation type="journal article" date="2015" name="Genome Announc.">
        <title>Expanding the biotechnology potential of lactobacilli through comparative genomics of 213 strains and associated genera.</title>
        <authorList>
            <person name="Sun Z."/>
            <person name="Harris H.M."/>
            <person name="McCann A."/>
            <person name="Guo C."/>
            <person name="Argimon S."/>
            <person name="Zhang W."/>
            <person name="Yang X."/>
            <person name="Jeffery I.B."/>
            <person name="Cooney J.C."/>
            <person name="Kagawa T.F."/>
            <person name="Liu W."/>
            <person name="Song Y."/>
            <person name="Salvetti E."/>
            <person name="Wrobel A."/>
            <person name="Rasinkangas P."/>
            <person name="Parkhill J."/>
            <person name="Rea M.C."/>
            <person name="O'Sullivan O."/>
            <person name="Ritari J."/>
            <person name="Douillard F.P."/>
            <person name="Paul Ross R."/>
            <person name="Yang R."/>
            <person name="Briner A.E."/>
            <person name="Felis G.E."/>
            <person name="de Vos W.M."/>
            <person name="Barrangou R."/>
            <person name="Klaenhammer T.R."/>
            <person name="Caufield P.W."/>
            <person name="Cui Y."/>
            <person name="Zhang H."/>
            <person name="O'Toole P.W."/>
        </authorList>
    </citation>
    <scope>NUCLEOTIDE SEQUENCE [LARGE SCALE GENOMIC DNA]</scope>
    <source>
        <strain evidence="2 3">DSM 16230</strain>
    </source>
</reference>
<dbReference type="EMBL" id="AZFQ01000052">
    <property type="protein sequence ID" value="KRL97405.1"/>
    <property type="molecule type" value="Genomic_DNA"/>
</dbReference>
<dbReference type="Proteomes" id="UP000051166">
    <property type="component" value="Unassembled WGS sequence"/>
</dbReference>
<evidence type="ECO:0008006" key="4">
    <source>
        <dbReference type="Google" id="ProtNLM"/>
    </source>
</evidence>
<evidence type="ECO:0000313" key="2">
    <source>
        <dbReference type="EMBL" id="KRL97405.1"/>
    </source>
</evidence>
<proteinExistence type="predicted"/>
<feature type="transmembrane region" description="Helical" evidence="1">
    <location>
        <begin position="116"/>
        <end position="136"/>
    </location>
</feature>
<feature type="transmembrane region" description="Helical" evidence="1">
    <location>
        <begin position="88"/>
        <end position="110"/>
    </location>
</feature>
<keyword evidence="1" id="KW-0472">Membrane</keyword>
<feature type="transmembrane region" description="Helical" evidence="1">
    <location>
        <begin position="200"/>
        <end position="222"/>
    </location>
</feature>
<evidence type="ECO:0000256" key="1">
    <source>
        <dbReference type="SAM" id="Phobius"/>
    </source>
</evidence>
<evidence type="ECO:0000313" key="3">
    <source>
        <dbReference type="Proteomes" id="UP000051166"/>
    </source>
</evidence>